<feature type="compositionally biased region" description="Basic and acidic residues" evidence="1">
    <location>
        <begin position="10"/>
        <end position="20"/>
    </location>
</feature>
<organism evidence="3 4">
    <name type="scientific">Aspergillus nanangensis</name>
    <dbReference type="NCBI Taxonomy" id="2582783"/>
    <lineage>
        <taxon>Eukaryota</taxon>
        <taxon>Fungi</taxon>
        <taxon>Dikarya</taxon>
        <taxon>Ascomycota</taxon>
        <taxon>Pezizomycotina</taxon>
        <taxon>Eurotiomycetes</taxon>
        <taxon>Eurotiomycetidae</taxon>
        <taxon>Eurotiales</taxon>
        <taxon>Aspergillaceae</taxon>
        <taxon>Aspergillus</taxon>
        <taxon>Aspergillus subgen. Circumdati</taxon>
    </lineage>
</organism>
<name>A0AAD4GNP4_ASPNN</name>
<accession>A0AAD4GNP4</accession>
<evidence type="ECO:0000256" key="1">
    <source>
        <dbReference type="SAM" id="MobiDB-lite"/>
    </source>
</evidence>
<evidence type="ECO:0000313" key="4">
    <source>
        <dbReference type="Proteomes" id="UP001194746"/>
    </source>
</evidence>
<comment type="caution">
    <text evidence="3">The sequence shown here is derived from an EMBL/GenBank/DDBJ whole genome shotgun (WGS) entry which is preliminary data.</text>
</comment>
<reference evidence="3" key="1">
    <citation type="journal article" date="2019" name="Beilstein J. Org. Chem.">
        <title>Nanangenines: drimane sesquiterpenoids as the dominant metabolite cohort of a novel Australian fungus, Aspergillus nanangensis.</title>
        <authorList>
            <person name="Lacey H.J."/>
            <person name="Gilchrist C.L.M."/>
            <person name="Crombie A."/>
            <person name="Kalaitzis J.A."/>
            <person name="Vuong D."/>
            <person name="Rutledge P.J."/>
            <person name="Turner P."/>
            <person name="Pitt J.I."/>
            <person name="Lacey E."/>
            <person name="Chooi Y.H."/>
            <person name="Piggott A.M."/>
        </authorList>
    </citation>
    <scope>NUCLEOTIDE SEQUENCE</scope>
    <source>
        <strain evidence="3">MST-FP2251</strain>
    </source>
</reference>
<evidence type="ECO:0000313" key="3">
    <source>
        <dbReference type="EMBL" id="KAF9883600.1"/>
    </source>
</evidence>
<feature type="transmembrane region" description="Helical" evidence="2">
    <location>
        <begin position="118"/>
        <end position="140"/>
    </location>
</feature>
<dbReference type="Proteomes" id="UP001194746">
    <property type="component" value="Unassembled WGS sequence"/>
</dbReference>
<keyword evidence="4" id="KW-1185">Reference proteome</keyword>
<feature type="region of interest" description="Disordered" evidence="1">
    <location>
        <begin position="1"/>
        <end position="26"/>
    </location>
</feature>
<keyword evidence="2" id="KW-0472">Membrane</keyword>
<protein>
    <submittedName>
        <fullName evidence="3">Uncharacterized protein</fullName>
    </submittedName>
</protein>
<keyword evidence="2" id="KW-1133">Transmembrane helix</keyword>
<proteinExistence type="predicted"/>
<evidence type="ECO:0000256" key="2">
    <source>
        <dbReference type="SAM" id="Phobius"/>
    </source>
</evidence>
<sequence length="190" mass="21472">MAARLRKAFKYPDDNEGNDREELDEEEQEQLIGHLRVQNDQYDSQYTIIFAVIPLLSAAAVFVPPMISRNAGLQERFMSFLSTLSLIATAYLMKYIPLRHPDPKGKKPMRNPDLPSRIRQFLLPVNTASCGLLLLMYILSPPTAPPFSSNSSLTYLIPGVMLTAIVIVREVMVSVDLKPLENLRYEYKGA</sequence>
<reference evidence="3" key="2">
    <citation type="submission" date="2020-02" db="EMBL/GenBank/DDBJ databases">
        <authorList>
            <person name="Gilchrist C.L.M."/>
            <person name="Chooi Y.-H."/>
        </authorList>
    </citation>
    <scope>NUCLEOTIDE SEQUENCE</scope>
    <source>
        <strain evidence="3">MST-FP2251</strain>
    </source>
</reference>
<feature type="transmembrane region" description="Helical" evidence="2">
    <location>
        <begin position="152"/>
        <end position="168"/>
    </location>
</feature>
<feature type="transmembrane region" description="Helical" evidence="2">
    <location>
        <begin position="79"/>
        <end position="97"/>
    </location>
</feature>
<gene>
    <name evidence="3" type="ORF">FE257_003153</name>
</gene>
<dbReference type="AlphaFoldDB" id="A0AAD4GNP4"/>
<feature type="transmembrane region" description="Helical" evidence="2">
    <location>
        <begin position="46"/>
        <end position="67"/>
    </location>
</feature>
<keyword evidence="2" id="KW-0812">Transmembrane</keyword>
<dbReference type="EMBL" id="VCAU01000157">
    <property type="protein sequence ID" value="KAF9883600.1"/>
    <property type="molecule type" value="Genomic_DNA"/>
</dbReference>